<dbReference type="InterPro" id="IPR052287">
    <property type="entry name" value="NHEJ_factor"/>
</dbReference>
<dbReference type="InParanoid" id="A0A1Y2DF13"/>
<feature type="region of interest" description="Disordered" evidence="8">
    <location>
        <begin position="280"/>
        <end position="515"/>
    </location>
</feature>
<accession>A0A1Y2DF13</accession>
<comment type="similarity">
    <text evidence="6">Belongs to the XRCC4-XLF family. XLF subfamily.</text>
</comment>
<evidence type="ECO:0000313" key="11">
    <source>
        <dbReference type="EMBL" id="ORY57777.1"/>
    </source>
</evidence>
<evidence type="ECO:0000256" key="4">
    <source>
        <dbReference type="ARBA" id="ARBA00023204"/>
    </source>
</evidence>
<dbReference type="CDD" id="cd22285">
    <property type="entry name" value="HD_XLF_N"/>
    <property type="match status" value="1"/>
</dbReference>
<dbReference type="Gene3D" id="2.170.210.10">
    <property type="entry name" value="DNA double-strand break repair and VJ recombination XRCC4, N-terminal"/>
    <property type="match status" value="1"/>
</dbReference>
<evidence type="ECO:0000259" key="10">
    <source>
        <dbReference type="Pfam" id="PF21928"/>
    </source>
</evidence>
<evidence type="ECO:0000256" key="6">
    <source>
        <dbReference type="ARBA" id="ARBA00025747"/>
    </source>
</evidence>
<dbReference type="InterPro" id="IPR038051">
    <property type="entry name" value="XRCC4-like_N_sf"/>
</dbReference>
<dbReference type="GO" id="GO:0045027">
    <property type="term" value="F:DNA end binding"/>
    <property type="evidence" value="ECO:0007669"/>
    <property type="project" value="TreeGrafter"/>
</dbReference>
<dbReference type="EMBL" id="MCFJ01000018">
    <property type="protein sequence ID" value="ORY57777.1"/>
    <property type="molecule type" value="Genomic_DNA"/>
</dbReference>
<gene>
    <name evidence="11" type="ORF">BCR38DRAFT_468913</name>
</gene>
<name>A0A1Y2DF13_9PEZI</name>
<comment type="subcellular location">
    <subcellularLocation>
        <location evidence="1">Nucleus</location>
    </subcellularLocation>
</comment>
<dbReference type="PANTHER" id="PTHR32235">
    <property type="entry name" value="NON-HOMOLOGOUS END-JOINING FACTOR 1"/>
    <property type="match status" value="1"/>
</dbReference>
<dbReference type="InterPro" id="IPR015381">
    <property type="entry name" value="XLF-like_N"/>
</dbReference>
<proteinExistence type="inferred from homology"/>
<evidence type="ECO:0000313" key="12">
    <source>
        <dbReference type="Proteomes" id="UP000193689"/>
    </source>
</evidence>
<evidence type="ECO:0000259" key="9">
    <source>
        <dbReference type="Pfam" id="PF09302"/>
    </source>
</evidence>
<organism evidence="11 12">
    <name type="scientific">Pseudomassariella vexata</name>
    <dbReference type="NCBI Taxonomy" id="1141098"/>
    <lineage>
        <taxon>Eukaryota</taxon>
        <taxon>Fungi</taxon>
        <taxon>Dikarya</taxon>
        <taxon>Ascomycota</taxon>
        <taxon>Pezizomycotina</taxon>
        <taxon>Sordariomycetes</taxon>
        <taxon>Xylariomycetidae</taxon>
        <taxon>Amphisphaeriales</taxon>
        <taxon>Pseudomassariaceae</taxon>
        <taxon>Pseudomassariella</taxon>
    </lineage>
</organism>
<keyword evidence="12" id="KW-1185">Reference proteome</keyword>
<protein>
    <recommendedName>
        <fullName evidence="7">Non-homologous end-joining factor 1</fullName>
    </recommendedName>
</protein>
<feature type="compositionally biased region" description="Acidic residues" evidence="8">
    <location>
        <begin position="392"/>
        <end position="401"/>
    </location>
</feature>
<dbReference type="OrthoDB" id="2155935at2759"/>
<evidence type="ECO:0000256" key="1">
    <source>
        <dbReference type="ARBA" id="ARBA00004123"/>
    </source>
</evidence>
<dbReference type="STRING" id="1141098.A0A1Y2DF13"/>
<evidence type="ECO:0000256" key="8">
    <source>
        <dbReference type="SAM" id="MobiDB-lite"/>
    </source>
</evidence>
<dbReference type="PANTHER" id="PTHR32235:SF1">
    <property type="entry name" value="NON-HOMOLOGOUS END-JOINING FACTOR 1"/>
    <property type="match status" value="1"/>
</dbReference>
<evidence type="ECO:0000256" key="2">
    <source>
        <dbReference type="ARBA" id="ARBA00022763"/>
    </source>
</evidence>
<keyword evidence="4" id="KW-0234">DNA repair</keyword>
<evidence type="ECO:0000256" key="5">
    <source>
        <dbReference type="ARBA" id="ARBA00023242"/>
    </source>
</evidence>
<dbReference type="RefSeq" id="XP_040710906.1">
    <property type="nucleotide sequence ID" value="XM_040862792.1"/>
</dbReference>
<dbReference type="Pfam" id="PF09302">
    <property type="entry name" value="XLF"/>
    <property type="match status" value="1"/>
</dbReference>
<dbReference type="GeneID" id="63779004"/>
<dbReference type="InterPro" id="IPR053829">
    <property type="entry name" value="XLF-like_CC"/>
</dbReference>
<keyword evidence="5" id="KW-0539">Nucleus</keyword>
<dbReference type="AlphaFoldDB" id="A0A1Y2DF13"/>
<keyword evidence="3" id="KW-0238">DNA-binding</keyword>
<comment type="caution">
    <text evidence="11">The sequence shown here is derived from an EMBL/GenBank/DDBJ whole genome shotgun (WGS) entry which is preliminary data.</text>
</comment>
<feature type="domain" description="XLF-like coiled-coil region" evidence="10">
    <location>
        <begin position="132"/>
        <end position="184"/>
    </location>
</feature>
<evidence type="ECO:0000256" key="3">
    <source>
        <dbReference type="ARBA" id="ARBA00023125"/>
    </source>
</evidence>
<dbReference type="GO" id="GO:0006303">
    <property type="term" value="P:double-strand break repair via nonhomologous end joining"/>
    <property type="evidence" value="ECO:0007669"/>
    <property type="project" value="UniProtKB-ARBA"/>
</dbReference>
<reference evidence="11 12" key="1">
    <citation type="submission" date="2016-07" db="EMBL/GenBank/DDBJ databases">
        <title>Pervasive Adenine N6-methylation of Active Genes in Fungi.</title>
        <authorList>
            <consortium name="DOE Joint Genome Institute"/>
            <person name="Mondo S.J."/>
            <person name="Dannebaum R.O."/>
            <person name="Kuo R.C."/>
            <person name="Labutti K."/>
            <person name="Haridas S."/>
            <person name="Kuo A."/>
            <person name="Salamov A."/>
            <person name="Ahrendt S.R."/>
            <person name="Lipzen A."/>
            <person name="Sullivan W."/>
            <person name="Andreopoulos W.B."/>
            <person name="Clum A."/>
            <person name="Lindquist E."/>
            <person name="Daum C."/>
            <person name="Ramamoorthy G.K."/>
            <person name="Gryganskyi A."/>
            <person name="Culley D."/>
            <person name="Magnuson J.K."/>
            <person name="James T.Y."/>
            <person name="O'Malley M.A."/>
            <person name="Stajich J.E."/>
            <person name="Spatafora J.W."/>
            <person name="Visel A."/>
            <person name="Grigoriev I.V."/>
        </authorList>
    </citation>
    <scope>NUCLEOTIDE SEQUENCE [LARGE SCALE GENOMIC DNA]</scope>
    <source>
        <strain evidence="11 12">CBS 129021</strain>
    </source>
</reference>
<keyword evidence="2" id="KW-0227">DNA damage</keyword>
<feature type="compositionally biased region" description="Basic and acidic residues" evidence="8">
    <location>
        <begin position="485"/>
        <end position="504"/>
    </location>
</feature>
<sequence>MVKLRWQPLPAFSSDVPTLLVSPLFGPSSYTLYVTDLANVWVETMDRRAILLRSLQNDTSIDLSEGSDQMDMLLAKVKSAFDPTSSDHHQTSLRLSAPSTKNEEGRLDLLITCTLPADLEPLKWPVQLSKCPTTSLTSELVLPLIQAQRHWSREVEALIANLKDKDAVIAKLVDKLENTGTGLENVFNSLTGKRKATRAAAEDKVKGLAPFNESSWRTTIMADVEAAGDLSSLIHDVFGGPGPIHGTDQEIKASDSLNDWWTTLGGNPAICVQRERLVETAKGPTNPPSQDTRHTADDDDDDFQVQDTPPHLAAARNKRGNTTKGNDSTTDEDEPSVIPDSHPTPSQQQKKSRLKPIKRLGAIGGRRNEPTISPAELSSPVTLPQKPADGDTATESEDDEPSVAKSPTPSKDLPTRRKRGLGKIGGRPRSTPEPPMGTSASPDPMTASPEKVAGRKLGGTGKKVQHDKRRHAEASTEQQEMPEAAEQKAERKRNELQKELERKAAAGPAKKKRKF</sequence>
<dbReference type="Pfam" id="PF21928">
    <property type="entry name" value="XLF_CC"/>
    <property type="match status" value="1"/>
</dbReference>
<evidence type="ECO:0000256" key="7">
    <source>
        <dbReference type="ARBA" id="ARBA00044529"/>
    </source>
</evidence>
<feature type="domain" description="XLF-like N-terminal" evidence="9">
    <location>
        <begin position="5"/>
        <end position="130"/>
    </location>
</feature>
<dbReference type="GO" id="GO:0032807">
    <property type="term" value="C:DNA ligase IV complex"/>
    <property type="evidence" value="ECO:0007669"/>
    <property type="project" value="TreeGrafter"/>
</dbReference>
<dbReference type="Proteomes" id="UP000193689">
    <property type="component" value="Unassembled WGS sequence"/>
</dbReference>